<accession>A0AAV1AKW1</accession>
<dbReference type="EMBL" id="OX451739">
    <property type="protein sequence ID" value="CAI8610283.1"/>
    <property type="molecule type" value="Genomic_DNA"/>
</dbReference>
<gene>
    <name evidence="1" type="ORF">VFH_IV174640</name>
</gene>
<dbReference type="InterPro" id="IPR016197">
    <property type="entry name" value="Chromo-like_dom_sf"/>
</dbReference>
<sequence>MSVNYSHSNSKKLTNYHSVDNNPIVSPLAILSARTTTQDGLSYKQVLVHWNSLLPEDTTWEDWEILKQNYHLEDKVNFDGVGIVTIPNSDDGPIDAIDIGPAKERLTRNSRMPIRFDDHIVYK</sequence>
<evidence type="ECO:0000313" key="2">
    <source>
        <dbReference type="Proteomes" id="UP001157006"/>
    </source>
</evidence>
<evidence type="ECO:0000313" key="1">
    <source>
        <dbReference type="EMBL" id="CAI8610283.1"/>
    </source>
</evidence>
<reference evidence="1 2" key="1">
    <citation type="submission" date="2023-01" db="EMBL/GenBank/DDBJ databases">
        <authorList>
            <person name="Kreplak J."/>
        </authorList>
    </citation>
    <scope>NUCLEOTIDE SEQUENCE [LARGE SCALE GENOMIC DNA]</scope>
</reference>
<keyword evidence="2" id="KW-1185">Reference proteome</keyword>
<dbReference type="SUPFAM" id="SSF54160">
    <property type="entry name" value="Chromo domain-like"/>
    <property type="match status" value="1"/>
</dbReference>
<name>A0AAV1AKW1_VICFA</name>
<protein>
    <recommendedName>
        <fullName evidence="3">Chromo domain-containing protein</fullName>
    </recommendedName>
</protein>
<dbReference type="Proteomes" id="UP001157006">
    <property type="component" value="Chromosome 4"/>
</dbReference>
<dbReference type="AlphaFoldDB" id="A0AAV1AKW1"/>
<evidence type="ECO:0008006" key="3">
    <source>
        <dbReference type="Google" id="ProtNLM"/>
    </source>
</evidence>
<proteinExistence type="predicted"/>
<organism evidence="1 2">
    <name type="scientific">Vicia faba</name>
    <name type="common">Broad bean</name>
    <name type="synonym">Faba vulgaris</name>
    <dbReference type="NCBI Taxonomy" id="3906"/>
    <lineage>
        <taxon>Eukaryota</taxon>
        <taxon>Viridiplantae</taxon>
        <taxon>Streptophyta</taxon>
        <taxon>Embryophyta</taxon>
        <taxon>Tracheophyta</taxon>
        <taxon>Spermatophyta</taxon>
        <taxon>Magnoliopsida</taxon>
        <taxon>eudicotyledons</taxon>
        <taxon>Gunneridae</taxon>
        <taxon>Pentapetalae</taxon>
        <taxon>rosids</taxon>
        <taxon>fabids</taxon>
        <taxon>Fabales</taxon>
        <taxon>Fabaceae</taxon>
        <taxon>Papilionoideae</taxon>
        <taxon>50 kb inversion clade</taxon>
        <taxon>NPAAA clade</taxon>
        <taxon>Hologalegina</taxon>
        <taxon>IRL clade</taxon>
        <taxon>Fabeae</taxon>
        <taxon>Vicia</taxon>
    </lineage>
</organism>